<protein>
    <submittedName>
        <fullName evidence="1">Unannotated protein</fullName>
    </submittedName>
</protein>
<evidence type="ECO:0000313" key="1">
    <source>
        <dbReference type="EMBL" id="CAB4371190.1"/>
    </source>
</evidence>
<dbReference type="AlphaFoldDB" id="A0A6J6ALH5"/>
<sequence length="180" mass="20305">MLLETRIERRIATHHQWRHELGDFVAYGIGIAQHSGGITNRSTSFDRRERDDLGNMVTAIFLSRVANHFVSVTGVEVHVDIGHRTTAWVQEALEQKVVFDWIEVGDSQRVGHRTPSGRTSPWSNSNVVISSVLDEIPNDEEVRRESHIGNDLEFVDQAFDDVVGNGLAPTLFGPFKREMT</sequence>
<dbReference type="EMBL" id="CAEUNJ010000022">
    <property type="protein sequence ID" value="CAB4371190.1"/>
    <property type="molecule type" value="Genomic_DNA"/>
</dbReference>
<organism evidence="1">
    <name type="scientific">freshwater metagenome</name>
    <dbReference type="NCBI Taxonomy" id="449393"/>
    <lineage>
        <taxon>unclassified sequences</taxon>
        <taxon>metagenomes</taxon>
        <taxon>ecological metagenomes</taxon>
    </lineage>
</organism>
<proteinExistence type="predicted"/>
<reference evidence="1" key="1">
    <citation type="submission" date="2020-05" db="EMBL/GenBank/DDBJ databases">
        <authorList>
            <person name="Chiriac C."/>
            <person name="Salcher M."/>
            <person name="Ghai R."/>
            <person name="Kavagutti S V."/>
        </authorList>
    </citation>
    <scope>NUCLEOTIDE SEQUENCE</scope>
</reference>
<dbReference type="AntiFam" id="ANF00080">
    <property type="entry name" value="Shadow ORF (opposite dnaE)"/>
</dbReference>
<name>A0A6J6ALH5_9ZZZZ</name>
<accession>A0A6J6ALH5</accession>
<gene>
    <name evidence="1" type="ORF">UFOPK4201_00670</name>
</gene>